<dbReference type="InterPro" id="IPR027417">
    <property type="entry name" value="P-loop_NTPase"/>
</dbReference>
<feature type="non-terminal residue" evidence="3">
    <location>
        <position position="1"/>
    </location>
</feature>
<feature type="compositionally biased region" description="Low complexity" evidence="1">
    <location>
        <begin position="1"/>
        <end position="13"/>
    </location>
</feature>
<dbReference type="SUPFAM" id="SSF52540">
    <property type="entry name" value="P-loop containing nucleoside triphosphate hydrolases"/>
    <property type="match status" value="1"/>
</dbReference>
<evidence type="ECO:0000313" key="4">
    <source>
        <dbReference type="Proteomes" id="UP001631993"/>
    </source>
</evidence>
<dbReference type="RefSeq" id="WP_409098027.1">
    <property type="nucleotide sequence ID" value="NZ_JBJVNE010000384.1"/>
</dbReference>
<gene>
    <name evidence="3" type="ORF">ACKI1S_48285</name>
</gene>
<evidence type="ECO:0000256" key="1">
    <source>
        <dbReference type="SAM" id="MobiDB-lite"/>
    </source>
</evidence>
<dbReference type="PANTHER" id="PTHR30050:SF2">
    <property type="entry name" value="CHROMOSOMAL REPLICATION INITIATOR PROTEIN DNAA"/>
    <property type="match status" value="1"/>
</dbReference>
<keyword evidence="4" id="KW-1185">Reference proteome</keyword>
<evidence type="ECO:0000259" key="2">
    <source>
        <dbReference type="Pfam" id="PF00308"/>
    </source>
</evidence>
<dbReference type="Proteomes" id="UP001631993">
    <property type="component" value="Unassembled WGS sequence"/>
</dbReference>
<organism evidence="3 4">
    <name type="scientific">Streptomyces galilaeus</name>
    <dbReference type="NCBI Taxonomy" id="33899"/>
    <lineage>
        <taxon>Bacteria</taxon>
        <taxon>Bacillati</taxon>
        <taxon>Actinomycetota</taxon>
        <taxon>Actinomycetes</taxon>
        <taxon>Kitasatosporales</taxon>
        <taxon>Streptomycetaceae</taxon>
        <taxon>Streptomyces</taxon>
    </lineage>
</organism>
<dbReference type="Pfam" id="PF00308">
    <property type="entry name" value="Bac_DnaA"/>
    <property type="match status" value="1"/>
</dbReference>
<dbReference type="EMBL" id="JBJVNE010000384">
    <property type="protein sequence ID" value="MFM9653793.1"/>
    <property type="molecule type" value="Genomic_DNA"/>
</dbReference>
<proteinExistence type="predicted"/>
<name>A0ABW9IZD3_STRGJ</name>
<evidence type="ECO:0000313" key="3">
    <source>
        <dbReference type="EMBL" id="MFM9653793.1"/>
    </source>
</evidence>
<feature type="non-terminal residue" evidence="3">
    <location>
        <position position="89"/>
    </location>
</feature>
<dbReference type="InterPro" id="IPR013317">
    <property type="entry name" value="DnaA_dom"/>
</dbReference>
<sequence length="89" mass="9306">LATLTPDAALPAASPVTARPDTASARPAFDPRFSFDRFVVDPSNRVAFNAARALAEPGVPRFSPLFLHSGTGMGKTHLMHAIGSAYLAA</sequence>
<accession>A0ABW9IZD3</accession>
<dbReference type="Gene3D" id="3.40.50.300">
    <property type="entry name" value="P-loop containing nucleotide triphosphate hydrolases"/>
    <property type="match status" value="1"/>
</dbReference>
<feature type="region of interest" description="Disordered" evidence="1">
    <location>
        <begin position="1"/>
        <end position="29"/>
    </location>
</feature>
<reference evidence="3 4" key="1">
    <citation type="submission" date="2024-12" db="EMBL/GenBank/DDBJ databases">
        <title>Forecasting of Potato common scab and diversities of Pathogenic streptomyces spp. in china.</title>
        <authorList>
            <person name="Handique U."/>
            <person name="Wu J."/>
        </authorList>
    </citation>
    <scope>NUCLEOTIDE SEQUENCE [LARGE SCALE GENOMIC DNA]</scope>
    <source>
        <strain evidence="3 4">ZRIMU1585</strain>
    </source>
</reference>
<comment type="caution">
    <text evidence="3">The sequence shown here is derived from an EMBL/GenBank/DDBJ whole genome shotgun (WGS) entry which is preliminary data.</text>
</comment>
<protein>
    <submittedName>
        <fullName evidence="3">DnaA ATPase domain-containing protein</fullName>
    </submittedName>
</protein>
<dbReference type="PANTHER" id="PTHR30050">
    <property type="entry name" value="CHROMOSOMAL REPLICATION INITIATOR PROTEIN DNAA"/>
    <property type="match status" value="1"/>
</dbReference>
<feature type="domain" description="Chromosomal replication initiator protein DnaA ATPAse" evidence="2">
    <location>
        <begin position="30"/>
        <end position="85"/>
    </location>
</feature>